<evidence type="ECO:0000313" key="7">
    <source>
        <dbReference type="EMBL" id="PFH51122.1"/>
    </source>
</evidence>
<organism evidence="7 8">
    <name type="scientific">Amanita thiersii Skay4041</name>
    <dbReference type="NCBI Taxonomy" id="703135"/>
    <lineage>
        <taxon>Eukaryota</taxon>
        <taxon>Fungi</taxon>
        <taxon>Dikarya</taxon>
        <taxon>Basidiomycota</taxon>
        <taxon>Agaricomycotina</taxon>
        <taxon>Agaricomycetes</taxon>
        <taxon>Agaricomycetidae</taxon>
        <taxon>Agaricales</taxon>
        <taxon>Pluteineae</taxon>
        <taxon>Amanitaceae</taxon>
        <taxon>Amanita</taxon>
    </lineage>
</organism>
<dbReference type="PANTHER" id="PTHR47447">
    <property type="entry name" value="OS03G0856100 PROTEIN"/>
    <property type="match status" value="1"/>
</dbReference>
<dbReference type="PANTHER" id="PTHR47447:SF17">
    <property type="entry name" value="OS12G0638900 PROTEIN"/>
    <property type="match status" value="1"/>
</dbReference>
<sequence>MAAHMKLQNIAPDWEVYNALMNTAAACSSYREAWAIFEDMVLVGVKPDISMINHLIYAHRQRSSLYLWLIIDRMNQLEITPNVVTFTLLINHFIADKNLELALRYFHDARARGLVPQIKAMHNLVMLAANLNHPRLAIDLANWFEEKSAQHLDHSTWLACLSASAMECYAEGVLHCWKVVVEDQNLTPDQGVCVSVLNTAARHGLPDLATEALRMLKAAGETWEEYHFAAVIEAFCRNSQIKEAMITLDIMRTHGTPATLETTIPILNAMSISIDVFDRSWGIIEEIQKEGKRIDLAALNVLIQASIRLGDLQRAVGTYKSFGEYQATPDIFTFNALLDGCISTNHRQLGDVLLNDMKAAKVQPNEDTYEKMILLCLTQNTYEDAFFYLEEMKVSGYKPYVRIYAALIRKCIVNDDPRYQIAVEEMAEQGYEMPISLARDIRQYANNNGQKGQGGSEVQENVRLDGASQRFIETGGLQEESKAS</sequence>
<evidence type="ECO:0000256" key="3">
    <source>
        <dbReference type="ARBA" id="ARBA00044493"/>
    </source>
</evidence>
<dbReference type="InterPro" id="IPR002885">
    <property type="entry name" value="PPR_rpt"/>
</dbReference>
<dbReference type="Pfam" id="PF23276">
    <property type="entry name" value="TPR_24"/>
    <property type="match status" value="1"/>
</dbReference>
<dbReference type="STRING" id="703135.A0A2A9NTW8"/>
<feature type="domain" description="Pentatricopeptide repeat-containing protein-mitochondrial" evidence="6">
    <location>
        <begin position="190"/>
        <end position="322"/>
    </location>
</feature>
<evidence type="ECO:0000256" key="4">
    <source>
        <dbReference type="ARBA" id="ARBA00044511"/>
    </source>
</evidence>
<keyword evidence="2" id="KW-0677">Repeat</keyword>
<keyword evidence="8" id="KW-1185">Reference proteome</keyword>
<dbReference type="PROSITE" id="PS51375">
    <property type="entry name" value="PPR"/>
    <property type="match status" value="4"/>
</dbReference>
<evidence type="ECO:0000256" key="2">
    <source>
        <dbReference type="ARBA" id="ARBA00022737"/>
    </source>
</evidence>
<feature type="repeat" description="PPR" evidence="5">
    <location>
        <begin position="82"/>
        <end position="116"/>
    </location>
</feature>
<dbReference type="Pfam" id="PF13041">
    <property type="entry name" value="PPR_2"/>
    <property type="match status" value="1"/>
</dbReference>
<dbReference type="InterPro" id="IPR057027">
    <property type="entry name" value="TPR_mt"/>
</dbReference>
<dbReference type="InterPro" id="IPR011990">
    <property type="entry name" value="TPR-like_helical_dom_sf"/>
</dbReference>
<evidence type="ECO:0000256" key="1">
    <source>
        <dbReference type="ARBA" id="ARBA00006192"/>
    </source>
</evidence>
<dbReference type="Proteomes" id="UP000242287">
    <property type="component" value="Unassembled WGS sequence"/>
</dbReference>
<gene>
    <name evidence="7" type="ORF">AMATHDRAFT_175667</name>
</gene>
<comment type="subunit">
    <text evidence="4">Binds to mitochondrial small subunit 15S rRNA.</text>
</comment>
<proteinExistence type="inferred from homology"/>
<dbReference type="NCBIfam" id="TIGR00756">
    <property type="entry name" value="PPR"/>
    <property type="match status" value="2"/>
</dbReference>
<dbReference type="EMBL" id="KZ301991">
    <property type="protein sequence ID" value="PFH51122.1"/>
    <property type="molecule type" value="Genomic_DNA"/>
</dbReference>
<evidence type="ECO:0000259" key="6">
    <source>
        <dbReference type="Pfam" id="PF23276"/>
    </source>
</evidence>
<evidence type="ECO:0000313" key="8">
    <source>
        <dbReference type="Proteomes" id="UP000242287"/>
    </source>
</evidence>
<dbReference type="Pfam" id="PF13812">
    <property type="entry name" value="PPR_3"/>
    <property type="match status" value="1"/>
</dbReference>
<accession>A0A2A9NTW8</accession>
<comment type="similarity">
    <text evidence="1">Belongs to the CCM1 family.</text>
</comment>
<protein>
    <recommendedName>
        <fullName evidence="6">Pentatricopeptide repeat-containing protein-mitochondrial domain-containing protein</fullName>
    </recommendedName>
</protein>
<comment type="function">
    <text evidence="3">Regulates mitochondrial small subunit maturation by controlling 15S rRNA 5'-end processing. Localizes to the 5' precursor of the 15S rRNA in a position that is subsequently occupied by mS47 in the mature yeast mtSSU. Uses structure and sequence-specific RNA recognition, binding to a single-stranded region of the precursor and specifically recognizing bases -6 to -1. The exchange of Ccm1 for mS47 is coupled to the irreversible removal of precursor rRNA that is accompanied by conformational changes of the mitoribosomal proteins uS5m and mS26. These conformational changes signal completion of 5'-end rRNA processing through protection of the mature 5'-end of the 15S rRNA and stabilization of mS47. The removal of the 5' precursor together with the dissociation of Ccm1 may be catalyzed by the 5'-3' exoribonuclease Pet127. Involved in the specific removal of group I introns in mitochondrial encoded transcripts.</text>
</comment>
<dbReference type="AlphaFoldDB" id="A0A2A9NTW8"/>
<feature type="repeat" description="PPR" evidence="5">
    <location>
        <begin position="330"/>
        <end position="364"/>
    </location>
</feature>
<dbReference type="PROSITE" id="PS51257">
    <property type="entry name" value="PROKAR_LIPOPROTEIN"/>
    <property type="match status" value="1"/>
</dbReference>
<feature type="repeat" description="PPR" evidence="5">
    <location>
        <begin position="365"/>
        <end position="399"/>
    </location>
</feature>
<feature type="repeat" description="PPR" evidence="5">
    <location>
        <begin position="13"/>
        <end position="47"/>
    </location>
</feature>
<reference evidence="7 8" key="1">
    <citation type="submission" date="2014-02" db="EMBL/GenBank/DDBJ databases">
        <title>Transposable element dynamics among asymbiotic and ectomycorrhizal Amanita fungi.</title>
        <authorList>
            <consortium name="DOE Joint Genome Institute"/>
            <person name="Hess J."/>
            <person name="Skrede I."/>
            <person name="Wolfe B."/>
            <person name="LaButti K."/>
            <person name="Ohm R.A."/>
            <person name="Grigoriev I.V."/>
            <person name="Pringle A."/>
        </authorList>
    </citation>
    <scope>NUCLEOTIDE SEQUENCE [LARGE SCALE GENOMIC DNA]</scope>
    <source>
        <strain evidence="7 8">SKay4041</strain>
    </source>
</reference>
<dbReference type="OrthoDB" id="185373at2759"/>
<name>A0A2A9NTW8_9AGAR</name>
<evidence type="ECO:0000256" key="5">
    <source>
        <dbReference type="PROSITE-ProRule" id="PRU00708"/>
    </source>
</evidence>
<dbReference type="Gene3D" id="1.25.40.10">
    <property type="entry name" value="Tetratricopeptide repeat domain"/>
    <property type="match status" value="3"/>
</dbReference>